<protein>
    <submittedName>
        <fullName evidence="5">ODA7 protein</fullName>
    </submittedName>
</protein>
<dbReference type="PANTHER" id="PTHR15454:SF56">
    <property type="entry name" value="PROTEIN PHOSPHATASE 1 REGULATORY SUBUNIT 7-RELATED"/>
    <property type="match status" value="1"/>
</dbReference>
<reference evidence="5" key="1">
    <citation type="submission" date="2021-02" db="EMBL/GenBank/DDBJ databases">
        <authorList>
            <person name="Dougan E. K."/>
            <person name="Rhodes N."/>
            <person name="Thang M."/>
            <person name="Chan C."/>
        </authorList>
    </citation>
    <scope>NUCLEOTIDE SEQUENCE</scope>
</reference>
<evidence type="ECO:0000256" key="2">
    <source>
        <dbReference type="ARBA" id="ARBA00022737"/>
    </source>
</evidence>
<dbReference type="SUPFAM" id="SSF52058">
    <property type="entry name" value="L domain-like"/>
    <property type="match status" value="1"/>
</dbReference>
<comment type="caution">
    <text evidence="5">The sequence shown here is derived from an EMBL/GenBank/DDBJ whole genome shotgun (WGS) entry which is preliminary data.</text>
</comment>
<feature type="coiled-coil region" evidence="3">
    <location>
        <begin position="260"/>
        <end position="332"/>
    </location>
</feature>
<dbReference type="PANTHER" id="PTHR15454">
    <property type="entry name" value="NISCHARIN RELATED"/>
    <property type="match status" value="1"/>
</dbReference>
<proteinExistence type="predicted"/>
<evidence type="ECO:0000256" key="3">
    <source>
        <dbReference type="SAM" id="Coils"/>
    </source>
</evidence>
<dbReference type="OrthoDB" id="433210at2759"/>
<dbReference type="GO" id="GO:0005737">
    <property type="term" value="C:cytoplasm"/>
    <property type="evidence" value="ECO:0007669"/>
    <property type="project" value="TreeGrafter"/>
</dbReference>
<evidence type="ECO:0000256" key="1">
    <source>
        <dbReference type="ARBA" id="ARBA00022614"/>
    </source>
</evidence>
<dbReference type="InterPro" id="IPR032675">
    <property type="entry name" value="LRR_dom_sf"/>
</dbReference>
<dbReference type="AlphaFoldDB" id="A0A812W5F5"/>
<evidence type="ECO:0000313" key="5">
    <source>
        <dbReference type="EMBL" id="CAE7659145.1"/>
    </source>
</evidence>
<name>A0A812W5F5_SYMPI</name>
<feature type="region of interest" description="Disordered" evidence="4">
    <location>
        <begin position="185"/>
        <end position="248"/>
    </location>
</feature>
<dbReference type="Pfam" id="PF14580">
    <property type="entry name" value="LRR_9"/>
    <property type="match status" value="1"/>
</dbReference>
<dbReference type="Gene3D" id="3.80.10.10">
    <property type="entry name" value="Ribonuclease Inhibitor"/>
    <property type="match status" value="1"/>
</dbReference>
<dbReference type="PROSITE" id="PS51450">
    <property type="entry name" value="LRR"/>
    <property type="match status" value="1"/>
</dbReference>
<organism evidence="5 6">
    <name type="scientific">Symbiodinium pilosum</name>
    <name type="common">Dinoflagellate</name>
    <dbReference type="NCBI Taxonomy" id="2952"/>
    <lineage>
        <taxon>Eukaryota</taxon>
        <taxon>Sar</taxon>
        <taxon>Alveolata</taxon>
        <taxon>Dinophyceae</taxon>
        <taxon>Suessiales</taxon>
        <taxon>Symbiodiniaceae</taxon>
        <taxon>Symbiodinium</taxon>
    </lineage>
</organism>
<accession>A0A812W5F5</accession>
<keyword evidence="2" id="KW-0677">Repeat</keyword>
<sequence>MENGQDESDDSTQLILRRKGLRDLQALHFPHRATLRIVSLSHNALEDLGPISTLPCLEELNVNQNRLGDLSAVCACPLLKVLLAANNRVTTVGGLEELPRLRRLSLYSNLLPDLDTLIEHLSRFPQLAALDLGGNPCFQDIAHRHGVVRALPGLKELDGDVLAGVDRQLAAEFFACAEEVGLERRPGSSYGLRPKTAPVLPDASPPARSTGRTRSSSRPRSRSSSRPRSGSPQVGPEPALTVPSASENAWEDVEKYQEYTKALQLRLQTTQVECENLQKQVQSLRREAKEPILGTAALRDRLRELEDANKTMHETAAKSRQLRVQLEEKEAELLRRKQMLGSDRPGTGAASARPRTAQAAVESVLLTSQPVTLEGYKARCSALKREVEFERERTLQLRAKLCSEILGRDISPPPSTRS</sequence>
<gene>
    <name evidence="5" type="primary">ODA7</name>
    <name evidence="5" type="ORF">SPIL2461_LOCUS17818</name>
</gene>
<evidence type="ECO:0000313" key="6">
    <source>
        <dbReference type="Proteomes" id="UP000649617"/>
    </source>
</evidence>
<keyword evidence="3" id="KW-0175">Coiled coil</keyword>
<keyword evidence="1" id="KW-0433">Leucine-rich repeat</keyword>
<keyword evidence="6" id="KW-1185">Reference proteome</keyword>
<dbReference type="Proteomes" id="UP000649617">
    <property type="component" value="Unassembled WGS sequence"/>
</dbReference>
<feature type="compositionally biased region" description="Low complexity" evidence="4">
    <location>
        <begin position="205"/>
        <end position="214"/>
    </location>
</feature>
<evidence type="ECO:0000256" key="4">
    <source>
        <dbReference type="SAM" id="MobiDB-lite"/>
    </source>
</evidence>
<dbReference type="EMBL" id="CAJNIZ010043397">
    <property type="protein sequence ID" value="CAE7659145.1"/>
    <property type="molecule type" value="Genomic_DNA"/>
</dbReference>
<feature type="compositionally biased region" description="Basic residues" evidence="4">
    <location>
        <begin position="215"/>
        <end position="225"/>
    </location>
</feature>
<dbReference type="InterPro" id="IPR001611">
    <property type="entry name" value="Leu-rich_rpt"/>
</dbReference>